<organism evidence="2 3">
    <name type="scientific">Venturia inaequalis</name>
    <name type="common">Apple scab fungus</name>
    <dbReference type="NCBI Taxonomy" id="5025"/>
    <lineage>
        <taxon>Eukaryota</taxon>
        <taxon>Fungi</taxon>
        <taxon>Dikarya</taxon>
        <taxon>Ascomycota</taxon>
        <taxon>Pezizomycotina</taxon>
        <taxon>Dothideomycetes</taxon>
        <taxon>Pleosporomycetidae</taxon>
        <taxon>Venturiales</taxon>
        <taxon>Venturiaceae</taxon>
        <taxon>Venturia</taxon>
    </lineage>
</organism>
<sequence>MIPDKIQGFDMRWKHLSTENSPIEVRSNMNDSRRPGPGSQRSPSQAENLQTYIIGNRTSPKANIVIYSNVFDLSLPKIIADTYAQNDNYLACLPDFFQGDSVKLKVADLLRTYAIRAGLESDGIENDDKKMTLIDAVVGLHPSHLVVPGDGEKSVVPMSSGGLKKILQ</sequence>
<proteinExistence type="predicted"/>
<evidence type="ECO:0000313" key="2">
    <source>
        <dbReference type="EMBL" id="KAE9973484.1"/>
    </source>
</evidence>
<comment type="caution">
    <text evidence="2">The sequence shown here is derived from an EMBL/GenBank/DDBJ whole genome shotgun (WGS) entry which is preliminary data.</text>
</comment>
<name>A0A8H3UNB1_VENIN</name>
<keyword evidence="3" id="KW-1185">Reference proteome</keyword>
<protein>
    <submittedName>
        <fullName evidence="2">Uncharacterized protein</fullName>
    </submittedName>
</protein>
<dbReference type="AlphaFoldDB" id="A0A8H3UNB1"/>
<feature type="region of interest" description="Disordered" evidence="1">
    <location>
        <begin position="20"/>
        <end position="47"/>
    </location>
</feature>
<gene>
    <name evidence="2" type="ORF">EG327_009081</name>
</gene>
<accession>A0A8H3UNB1</accession>
<dbReference type="EMBL" id="WNWR01000590">
    <property type="protein sequence ID" value="KAE9973484.1"/>
    <property type="molecule type" value="Genomic_DNA"/>
</dbReference>
<dbReference type="Proteomes" id="UP000490939">
    <property type="component" value="Unassembled WGS sequence"/>
</dbReference>
<evidence type="ECO:0000313" key="3">
    <source>
        <dbReference type="Proteomes" id="UP000490939"/>
    </source>
</evidence>
<reference evidence="2 3" key="1">
    <citation type="submission" date="2019-07" db="EMBL/GenBank/DDBJ databases">
        <title>Venturia inaequalis Genome Resource.</title>
        <authorList>
            <person name="Lichtner F.J."/>
        </authorList>
    </citation>
    <scope>NUCLEOTIDE SEQUENCE [LARGE SCALE GENOMIC DNA]</scope>
    <source>
        <strain evidence="2 3">DMI_063113</strain>
    </source>
</reference>
<evidence type="ECO:0000256" key="1">
    <source>
        <dbReference type="SAM" id="MobiDB-lite"/>
    </source>
</evidence>